<keyword evidence="1" id="KW-0233">DNA recombination</keyword>
<dbReference type="Pfam" id="PF00589">
    <property type="entry name" value="Phage_integrase"/>
    <property type="match status" value="1"/>
</dbReference>
<dbReference type="SUPFAM" id="SSF56349">
    <property type="entry name" value="DNA breaking-rejoining enzymes"/>
    <property type="match status" value="1"/>
</dbReference>
<evidence type="ECO:0000256" key="2">
    <source>
        <dbReference type="SAM" id="MobiDB-lite"/>
    </source>
</evidence>
<evidence type="ECO:0000256" key="1">
    <source>
        <dbReference type="ARBA" id="ARBA00023172"/>
    </source>
</evidence>
<proteinExistence type="predicted"/>
<gene>
    <name evidence="4" type="ORF">ACIBP5_11515</name>
</gene>
<dbReference type="InterPro" id="IPR002104">
    <property type="entry name" value="Integrase_catalytic"/>
</dbReference>
<accession>A0ABW8A1B1</accession>
<evidence type="ECO:0000313" key="4">
    <source>
        <dbReference type="EMBL" id="MFI7440574.1"/>
    </source>
</evidence>
<dbReference type="EMBL" id="JBITMB010000003">
    <property type="protein sequence ID" value="MFI7440574.1"/>
    <property type="molecule type" value="Genomic_DNA"/>
</dbReference>
<dbReference type="PANTHER" id="PTHR30349:SF64">
    <property type="entry name" value="PROPHAGE INTEGRASE INTD-RELATED"/>
    <property type="match status" value="1"/>
</dbReference>
<dbReference type="Gene3D" id="1.10.443.10">
    <property type="entry name" value="Intergrase catalytic core"/>
    <property type="match status" value="1"/>
</dbReference>
<comment type="caution">
    <text evidence="4">The sequence shown here is derived from an EMBL/GenBank/DDBJ whole genome shotgun (WGS) entry which is preliminary data.</text>
</comment>
<dbReference type="RefSeq" id="WP_397020330.1">
    <property type="nucleotide sequence ID" value="NZ_JBITMB010000003.1"/>
</dbReference>
<protein>
    <submittedName>
        <fullName evidence="4">Tyrosine-type recombinase/integrase</fullName>
    </submittedName>
</protein>
<feature type="compositionally biased region" description="Polar residues" evidence="2">
    <location>
        <begin position="414"/>
        <end position="426"/>
    </location>
</feature>
<dbReference type="CDD" id="cd00397">
    <property type="entry name" value="DNA_BRE_C"/>
    <property type="match status" value="1"/>
</dbReference>
<feature type="domain" description="Tyr recombinase" evidence="3">
    <location>
        <begin position="98"/>
        <end position="315"/>
    </location>
</feature>
<name>A0ABW8A1B1_9ACTN</name>
<dbReference type="InterPro" id="IPR050090">
    <property type="entry name" value="Tyrosine_recombinase_XerCD"/>
</dbReference>
<keyword evidence="5" id="KW-1185">Reference proteome</keyword>
<dbReference type="InterPro" id="IPR011010">
    <property type="entry name" value="DNA_brk_join_enz"/>
</dbReference>
<dbReference type="Proteomes" id="UP001612928">
    <property type="component" value="Unassembled WGS sequence"/>
</dbReference>
<evidence type="ECO:0000259" key="3">
    <source>
        <dbReference type="PROSITE" id="PS51898"/>
    </source>
</evidence>
<feature type="region of interest" description="Disordered" evidence="2">
    <location>
        <begin position="403"/>
        <end position="426"/>
    </location>
</feature>
<sequence length="447" mass="49928">MRDTAEPPADLAAVIRRLEANTVPMTAFEEPGKGALLTRCVLDRISRTKDGNTAAANTANRKRMCLNNAMQYAVEIGILSTNPLKAVNWTKPRTLTTIDPRVVINIHQARRFLAAVEAHSERGRRMKAFFACMYFAALRPEEVVDLRQEHLVSLPDNDWGEMRLTNAEPRAGSRWTNSGNVRERRELKHRAAGETRPVPIHPELGAMLREHIRQFGTGPEGRIFIGPRGGLMTDRTYLKIFHEARAKAFTEAEATSPLMDVPYALRHAAVSTWLNAGVPAPQVAEWAGHSVNVLLRVYAKCIHGQQGEAMRRIWTRPTSEARRSPRARGAHHFHGIGHFGHVVWFAVPELPYVLGLLRPLAEGTPVRSSLLRAPRARGDGPAWRYLPWSIPKCFPCTPGRFRARGPSRHAPTTGRGTTPSVTAPTRQGQTTLQNLAAYWPRMVVARR</sequence>
<evidence type="ECO:0000313" key="5">
    <source>
        <dbReference type="Proteomes" id="UP001612928"/>
    </source>
</evidence>
<dbReference type="PANTHER" id="PTHR30349">
    <property type="entry name" value="PHAGE INTEGRASE-RELATED"/>
    <property type="match status" value="1"/>
</dbReference>
<dbReference type="InterPro" id="IPR013762">
    <property type="entry name" value="Integrase-like_cat_sf"/>
</dbReference>
<dbReference type="PROSITE" id="PS51898">
    <property type="entry name" value="TYR_RECOMBINASE"/>
    <property type="match status" value="1"/>
</dbReference>
<organism evidence="4 5">
    <name type="scientific">Nonomuraea indica</name>
    <dbReference type="NCBI Taxonomy" id="1581193"/>
    <lineage>
        <taxon>Bacteria</taxon>
        <taxon>Bacillati</taxon>
        <taxon>Actinomycetota</taxon>
        <taxon>Actinomycetes</taxon>
        <taxon>Streptosporangiales</taxon>
        <taxon>Streptosporangiaceae</taxon>
        <taxon>Nonomuraea</taxon>
    </lineage>
</organism>
<reference evidence="4 5" key="1">
    <citation type="submission" date="2024-10" db="EMBL/GenBank/DDBJ databases">
        <title>The Natural Products Discovery Center: Release of the First 8490 Sequenced Strains for Exploring Actinobacteria Biosynthetic Diversity.</title>
        <authorList>
            <person name="Kalkreuter E."/>
            <person name="Kautsar S.A."/>
            <person name="Yang D."/>
            <person name="Bader C.D."/>
            <person name="Teijaro C.N."/>
            <person name="Fluegel L."/>
            <person name="Davis C.M."/>
            <person name="Simpson J.R."/>
            <person name="Lauterbach L."/>
            <person name="Steele A.D."/>
            <person name="Gui C."/>
            <person name="Meng S."/>
            <person name="Li G."/>
            <person name="Viehrig K."/>
            <person name="Ye F."/>
            <person name="Su P."/>
            <person name="Kiefer A.F."/>
            <person name="Nichols A."/>
            <person name="Cepeda A.J."/>
            <person name="Yan W."/>
            <person name="Fan B."/>
            <person name="Jiang Y."/>
            <person name="Adhikari A."/>
            <person name="Zheng C.-J."/>
            <person name="Schuster L."/>
            <person name="Cowan T.M."/>
            <person name="Smanski M.J."/>
            <person name="Chevrette M.G."/>
            <person name="De Carvalho L.P.S."/>
            <person name="Shen B."/>
        </authorList>
    </citation>
    <scope>NUCLEOTIDE SEQUENCE [LARGE SCALE GENOMIC DNA]</scope>
    <source>
        <strain evidence="4 5">NPDC049503</strain>
    </source>
</reference>